<proteinExistence type="predicted"/>
<comment type="caution">
    <text evidence="3">The sequence shown here is derived from an EMBL/GenBank/DDBJ whole genome shotgun (WGS) entry which is preliminary data.</text>
</comment>
<feature type="region of interest" description="Disordered" evidence="1">
    <location>
        <begin position="106"/>
        <end position="177"/>
    </location>
</feature>
<evidence type="ECO:0008006" key="5">
    <source>
        <dbReference type="Google" id="ProtNLM"/>
    </source>
</evidence>
<protein>
    <recommendedName>
        <fullName evidence="5">ADP-ribosylation factor-like protein 6-interacting protein 4</fullName>
    </recommendedName>
</protein>
<reference evidence="3 4" key="1">
    <citation type="submission" date="2024-02" db="EMBL/GenBank/DDBJ databases">
        <authorList>
            <person name="Chen Y."/>
            <person name="Shah S."/>
            <person name="Dougan E. K."/>
            <person name="Thang M."/>
            <person name="Chan C."/>
        </authorList>
    </citation>
    <scope>NUCLEOTIDE SEQUENCE [LARGE SCALE GENOMIC DNA]</scope>
</reference>
<evidence type="ECO:0000313" key="2">
    <source>
        <dbReference type="EMBL" id="CAK9020678.1"/>
    </source>
</evidence>
<organism evidence="3 4">
    <name type="scientific">Durusdinium trenchii</name>
    <dbReference type="NCBI Taxonomy" id="1381693"/>
    <lineage>
        <taxon>Eukaryota</taxon>
        <taxon>Sar</taxon>
        <taxon>Alveolata</taxon>
        <taxon>Dinophyceae</taxon>
        <taxon>Suessiales</taxon>
        <taxon>Symbiodiniaceae</taxon>
        <taxon>Durusdinium</taxon>
    </lineage>
</organism>
<evidence type="ECO:0000313" key="3">
    <source>
        <dbReference type="EMBL" id="CAK9020761.1"/>
    </source>
</evidence>
<dbReference type="EMBL" id="CAXAMM010009558">
    <property type="protein sequence ID" value="CAK9020761.1"/>
    <property type="molecule type" value="Genomic_DNA"/>
</dbReference>
<gene>
    <name evidence="2" type="ORF">SCF082_LOCUS15007</name>
    <name evidence="3" type="ORF">SCF082_LOCUS15043</name>
</gene>
<name>A0ABP0K1W0_9DINO</name>
<accession>A0ABP0K1W0</accession>
<feature type="compositionally biased region" description="Basic residues" evidence="1">
    <location>
        <begin position="120"/>
        <end position="143"/>
    </location>
</feature>
<sequence>MDEWLACRGEWKKSTLFHRLTARKSCSVRGARCWLTKGQIFEKYKDMAIVEAIISAKLADEDTKQRFTKPHPDAPECEELRLFLVWDSEGISESEDRVVESIFESVDADSDSGNDSDAKTKKRSGSHDKKQKKKSAKKKRKRDKRLERERLKREKEQDREDKKKDRELFAKANKART</sequence>
<keyword evidence="4" id="KW-1185">Reference proteome</keyword>
<evidence type="ECO:0000313" key="4">
    <source>
        <dbReference type="Proteomes" id="UP001642464"/>
    </source>
</evidence>
<feature type="compositionally biased region" description="Basic and acidic residues" evidence="1">
    <location>
        <begin position="144"/>
        <end position="169"/>
    </location>
</feature>
<dbReference type="EMBL" id="CAXAMM010009546">
    <property type="protein sequence ID" value="CAK9020678.1"/>
    <property type="molecule type" value="Genomic_DNA"/>
</dbReference>
<evidence type="ECO:0000256" key="1">
    <source>
        <dbReference type="SAM" id="MobiDB-lite"/>
    </source>
</evidence>
<dbReference type="Proteomes" id="UP001642464">
    <property type="component" value="Unassembled WGS sequence"/>
</dbReference>